<proteinExistence type="predicted"/>
<keyword evidence="2" id="KW-1185">Reference proteome</keyword>
<protein>
    <submittedName>
        <fullName evidence="1">Uncharacterized protein</fullName>
    </submittedName>
</protein>
<name>A0ABD3HCY6_9MARC</name>
<accession>A0ABD3HCY6</accession>
<dbReference type="EMBL" id="JBJQOH010000004">
    <property type="protein sequence ID" value="KAL3688462.1"/>
    <property type="molecule type" value="Genomic_DNA"/>
</dbReference>
<dbReference type="AlphaFoldDB" id="A0ABD3HCY6"/>
<gene>
    <name evidence="1" type="ORF">R1sor_014771</name>
</gene>
<organism evidence="1 2">
    <name type="scientific">Riccia sorocarpa</name>
    <dbReference type="NCBI Taxonomy" id="122646"/>
    <lineage>
        <taxon>Eukaryota</taxon>
        <taxon>Viridiplantae</taxon>
        <taxon>Streptophyta</taxon>
        <taxon>Embryophyta</taxon>
        <taxon>Marchantiophyta</taxon>
        <taxon>Marchantiopsida</taxon>
        <taxon>Marchantiidae</taxon>
        <taxon>Marchantiales</taxon>
        <taxon>Ricciaceae</taxon>
        <taxon>Riccia</taxon>
    </lineage>
</organism>
<evidence type="ECO:0000313" key="2">
    <source>
        <dbReference type="Proteomes" id="UP001633002"/>
    </source>
</evidence>
<evidence type="ECO:0000313" key="1">
    <source>
        <dbReference type="EMBL" id="KAL3688462.1"/>
    </source>
</evidence>
<reference evidence="1 2" key="1">
    <citation type="submission" date="2024-09" db="EMBL/GenBank/DDBJ databases">
        <title>Chromosome-scale assembly of Riccia sorocarpa.</title>
        <authorList>
            <person name="Paukszto L."/>
        </authorList>
    </citation>
    <scope>NUCLEOTIDE SEQUENCE [LARGE SCALE GENOMIC DNA]</scope>
    <source>
        <strain evidence="1">LP-2024</strain>
        <tissue evidence="1">Aerial parts of the thallus</tissue>
    </source>
</reference>
<dbReference type="Proteomes" id="UP001633002">
    <property type="component" value="Unassembled WGS sequence"/>
</dbReference>
<sequence>MIELSMDSGLESKRRRLEAQIYKYFLSGCEEEKSFPLLEDYRGEIRPFELSHMFFVKAGFRLKGACPKLVIHHRGMDKSKDGALWKTSVQPGTVTLYDDDRIFFWFARVEPSRYIEGLHPGNQIMKTSAIRDLHDSDDVPPDPEQLSGNAAAEDLPDWVSFVPLVPGVADDVDSSDDNVVEAIGSNCLCCPA</sequence>
<comment type="caution">
    <text evidence="1">The sequence shown here is derived from an EMBL/GenBank/DDBJ whole genome shotgun (WGS) entry which is preliminary data.</text>
</comment>